<gene>
    <name evidence="1" type="ORF">RM573_01240</name>
</gene>
<protein>
    <recommendedName>
        <fullName evidence="3">Transporter substrate-binding domain-containing protein</fullName>
    </recommendedName>
</protein>
<organism evidence="1 2">
    <name type="scientific">Thalassotalea castellviae</name>
    <dbReference type="NCBI Taxonomy" id="3075612"/>
    <lineage>
        <taxon>Bacteria</taxon>
        <taxon>Pseudomonadati</taxon>
        <taxon>Pseudomonadota</taxon>
        <taxon>Gammaproteobacteria</taxon>
        <taxon>Alteromonadales</taxon>
        <taxon>Colwelliaceae</taxon>
        <taxon>Thalassotalea</taxon>
    </lineage>
</organism>
<reference evidence="1 2" key="1">
    <citation type="submission" date="2023-09" db="EMBL/GenBank/DDBJ databases">
        <authorList>
            <person name="Rey-Velasco X."/>
        </authorList>
    </citation>
    <scope>NUCLEOTIDE SEQUENCE [LARGE SCALE GENOMIC DNA]</scope>
    <source>
        <strain evidence="1 2">W431</strain>
    </source>
</reference>
<proteinExistence type="predicted"/>
<evidence type="ECO:0000313" key="1">
    <source>
        <dbReference type="EMBL" id="MDT0602214.1"/>
    </source>
</evidence>
<evidence type="ECO:0000313" key="2">
    <source>
        <dbReference type="Proteomes" id="UP001266357"/>
    </source>
</evidence>
<name>A0ABU2ZWB0_9GAMM</name>
<sequence>MKVFFEMLAKERFDYFPRALHEARAEVVEYPELAIEKRFLIYYDSPFFFFVNKANKRLAARLEYGLQQAVKDGSFEQLFKTHPISANILQQFNRHERDVILLDNPQISDESKALLKQMATRENCLVTQEAKH</sequence>
<keyword evidence="2" id="KW-1185">Reference proteome</keyword>
<comment type="caution">
    <text evidence="1">The sequence shown here is derived from an EMBL/GenBank/DDBJ whole genome shotgun (WGS) entry which is preliminary data.</text>
</comment>
<accession>A0ABU2ZWB0</accession>
<evidence type="ECO:0008006" key="3">
    <source>
        <dbReference type="Google" id="ProtNLM"/>
    </source>
</evidence>
<dbReference type="SUPFAM" id="SSF53850">
    <property type="entry name" value="Periplasmic binding protein-like II"/>
    <property type="match status" value="1"/>
</dbReference>
<dbReference type="EMBL" id="JAVRIF010000001">
    <property type="protein sequence ID" value="MDT0602214.1"/>
    <property type="molecule type" value="Genomic_DNA"/>
</dbReference>
<dbReference type="Proteomes" id="UP001266357">
    <property type="component" value="Unassembled WGS sequence"/>
</dbReference>
<dbReference type="RefSeq" id="WP_311576031.1">
    <property type="nucleotide sequence ID" value="NZ_JAVRIF010000001.1"/>
</dbReference>